<evidence type="ECO:0000256" key="3">
    <source>
        <dbReference type="ARBA" id="ARBA00023134"/>
    </source>
</evidence>
<dbReference type="SUPFAM" id="SSF50447">
    <property type="entry name" value="Translation proteins"/>
    <property type="match status" value="1"/>
</dbReference>
<dbReference type="InterPro" id="IPR041095">
    <property type="entry name" value="EFG_II"/>
</dbReference>
<keyword evidence="6" id="KW-0251">Elongation factor</keyword>
<dbReference type="SUPFAM" id="SSF52540">
    <property type="entry name" value="P-loop containing nucleoside triphosphate hydrolases"/>
    <property type="match status" value="1"/>
</dbReference>
<protein>
    <recommendedName>
        <fullName evidence="4">Elongation factor G</fullName>
    </recommendedName>
</protein>
<dbReference type="CDD" id="cd04170">
    <property type="entry name" value="EF-G_bact"/>
    <property type="match status" value="1"/>
</dbReference>
<dbReference type="FunFam" id="3.30.230.10:FF:000003">
    <property type="entry name" value="Elongation factor G"/>
    <property type="match status" value="1"/>
</dbReference>
<dbReference type="InterPro" id="IPR053905">
    <property type="entry name" value="EF-G-like_DII"/>
</dbReference>
<dbReference type="InterPro" id="IPR000640">
    <property type="entry name" value="EFG_V-like"/>
</dbReference>
<dbReference type="Gene3D" id="2.40.30.10">
    <property type="entry name" value="Translation factors"/>
    <property type="match status" value="1"/>
</dbReference>
<comment type="caution">
    <text evidence="6">The sequence shown here is derived from an EMBL/GenBank/DDBJ whole genome shotgun (WGS) entry which is preliminary data.</text>
</comment>
<dbReference type="NCBIfam" id="TIGR00231">
    <property type="entry name" value="small_GTP"/>
    <property type="match status" value="1"/>
</dbReference>
<dbReference type="Pfam" id="PF14492">
    <property type="entry name" value="EFG_III"/>
    <property type="match status" value="1"/>
</dbReference>
<dbReference type="NCBIfam" id="NF009891">
    <property type="entry name" value="PRK13351.1-1"/>
    <property type="match status" value="1"/>
</dbReference>
<dbReference type="InterPro" id="IPR035649">
    <property type="entry name" value="EFG_V"/>
</dbReference>
<evidence type="ECO:0000313" key="7">
    <source>
        <dbReference type="Proteomes" id="UP000650524"/>
    </source>
</evidence>
<evidence type="ECO:0000256" key="4">
    <source>
        <dbReference type="NCBIfam" id="TIGR00484"/>
    </source>
</evidence>
<organism evidence="6 7">
    <name type="scientific">Candidatus Desulfacyla euxinica</name>
    <dbReference type="NCBI Taxonomy" id="2841693"/>
    <lineage>
        <taxon>Bacteria</taxon>
        <taxon>Deltaproteobacteria</taxon>
        <taxon>Candidatus Desulfacyla</taxon>
    </lineage>
</organism>
<dbReference type="EMBL" id="JACNJD010000285">
    <property type="protein sequence ID" value="MBC8178529.1"/>
    <property type="molecule type" value="Genomic_DNA"/>
</dbReference>
<keyword evidence="2" id="KW-0547">Nucleotide-binding</keyword>
<feature type="domain" description="Tr-type G" evidence="5">
    <location>
        <begin position="6"/>
        <end position="280"/>
    </location>
</feature>
<dbReference type="InterPro" id="IPR047872">
    <property type="entry name" value="EFG_IV"/>
</dbReference>
<dbReference type="InterPro" id="IPR000795">
    <property type="entry name" value="T_Tr_GTP-bd_dom"/>
</dbReference>
<dbReference type="AlphaFoldDB" id="A0A8J6N2Y2"/>
<keyword evidence="6" id="KW-0648">Protein biosynthesis</keyword>
<dbReference type="CDD" id="cd03713">
    <property type="entry name" value="EFG_mtEFG_C"/>
    <property type="match status" value="1"/>
</dbReference>
<accession>A0A8J6N2Y2</accession>
<dbReference type="Pfam" id="PF22042">
    <property type="entry name" value="EF-G_D2"/>
    <property type="match status" value="1"/>
</dbReference>
<reference evidence="6 7" key="1">
    <citation type="submission" date="2020-08" db="EMBL/GenBank/DDBJ databases">
        <title>Bridging the membrane lipid divide: bacteria of the FCB group superphylum have the potential to synthesize archaeal ether lipids.</title>
        <authorList>
            <person name="Villanueva L."/>
            <person name="Von Meijenfeldt F.A.B."/>
            <person name="Westbye A.B."/>
            <person name="Yadav S."/>
            <person name="Hopmans E.C."/>
            <person name="Dutilh B.E."/>
            <person name="Sinninghe Damste J.S."/>
        </authorList>
    </citation>
    <scope>NUCLEOTIDE SEQUENCE [LARGE SCALE GENOMIC DNA]</scope>
    <source>
        <strain evidence="6">NIOZ-UU27</strain>
    </source>
</reference>
<sequence length="692" mass="75853">MDKNAKQLRNIALIAHGGSGKTSLAEAMLFNAKATTRLGKVDDSTSNFDFEPEEIKRKATLSTSFHHCNWKKHIINIIDTPGDDNFLSDAKLSLQAADGAIVIIDATSGVKVGTEKVWGFADEQQLPRIVFVNKMDRERADFYKIVEEASRIFEIKATPLFLPIGEEDDFSGLVDLIKQKAYTYSKDGSGKFETSEIPADMEETVNEWREKMIENIVEVNDDLMEKYLEGEELSDEEIEETLTQGIESGIVVPIVCGSALLNVGVSQLMSLIVQGIPSPLQKAIKKGTAPGGEEVIEREITPDAPFSALVFKTVADPFAGKLTLLRVLSGTVQSDSTVYNANKEVKEKFGQLLIIEGKKQKPVEMAGPGDIIAIAKLKETATGDTLCSADDPIIYKPTEGLPAVISYSITAKVKGSEDKVFSSFAKLLEEDPTLKLERDAATSEVILSGTGQIHLETTCEKLARKFGVEANLNPVKVPYRETIKKTVKGVVYRHKKQSGGRGQFAEVHFDVSPLESDAGFQFEEALTGMNVPRNFVPAVEKGLNEALMSGTLGGYPVVDLKVRFYDGKSHEVDSSEMAFKMAAIMCLKKAIQEANPTLLEPIMKMEITVPEDAMGDVMGDLNGRRGRVLGMDSQGKYQIIKAQVPMSEVLKYALDLNSISAGRGTFRMEHSHYDEMPAQLAEKMTAAAKEED</sequence>
<dbReference type="Gene3D" id="3.30.230.10">
    <property type="match status" value="1"/>
</dbReference>
<dbReference type="Pfam" id="PF00679">
    <property type="entry name" value="EFG_C"/>
    <property type="match status" value="1"/>
</dbReference>
<evidence type="ECO:0000256" key="2">
    <source>
        <dbReference type="ARBA" id="ARBA00022741"/>
    </source>
</evidence>
<dbReference type="Gene3D" id="3.40.50.300">
    <property type="entry name" value="P-loop containing nucleotide triphosphate hydrolases"/>
    <property type="match status" value="1"/>
</dbReference>
<name>A0A8J6N2Y2_9DELT</name>
<dbReference type="InterPro" id="IPR009000">
    <property type="entry name" value="Transl_B-barrel_sf"/>
</dbReference>
<dbReference type="InterPro" id="IPR004540">
    <property type="entry name" value="Transl_elong_EFG/EF2"/>
</dbReference>
<gene>
    <name evidence="6" type="primary">fusA</name>
    <name evidence="6" type="ORF">H8E19_14075</name>
</gene>
<dbReference type="SUPFAM" id="SSF54211">
    <property type="entry name" value="Ribosomal protein S5 domain 2-like"/>
    <property type="match status" value="1"/>
</dbReference>
<evidence type="ECO:0000313" key="6">
    <source>
        <dbReference type="EMBL" id="MBC8178529.1"/>
    </source>
</evidence>
<dbReference type="CDD" id="cd01434">
    <property type="entry name" value="EFG_mtEFG1_IV"/>
    <property type="match status" value="1"/>
</dbReference>
<dbReference type="InterPro" id="IPR005225">
    <property type="entry name" value="Small_GTP-bd"/>
</dbReference>
<dbReference type="PANTHER" id="PTHR43261:SF7">
    <property type="entry name" value="ELONGATION FACTOR G-LIKE PROTEIN"/>
    <property type="match status" value="1"/>
</dbReference>
<dbReference type="PRINTS" id="PR00315">
    <property type="entry name" value="ELONGATNFCT"/>
</dbReference>
<evidence type="ECO:0000259" key="5">
    <source>
        <dbReference type="PROSITE" id="PS51722"/>
    </source>
</evidence>
<dbReference type="NCBIfam" id="TIGR00484">
    <property type="entry name" value="EF-G"/>
    <property type="match status" value="1"/>
</dbReference>
<dbReference type="GO" id="GO:0032790">
    <property type="term" value="P:ribosome disassembly"/>
    <property type="evidence" value="ECO:0007669"/>
    <property type="project" value="TreeGrafter"/>
</dbReference>
<dbReference type="PROSITE" id="PS51722">
    <property type="entry name" value="G_TR_2"/>
    <property type="match status" value="1"/>
</dbReference>
<dbReference type="InterPro" id="IPR027417">
    <property type="entry name" value="P-loop_NTPase"/>
</dbReference>
<dbReference type="GO" id="GO:0005525">
    <property type="term" value="F:GTP binding"/>
    <property type="evidence" value="ECO:0007669"/>
    <property type="project" value="UniProtKB-UniRule"/>
</dbReference>
<dbReference type="Gene3D" id="3.30.70.240">
    <property type="match status" value="1"/>
</dbReference>
<dbReference type="Pfam" id="PF03764">
    <property type="entry name" value="EFG_IV"/>
    <property type="match status" value="1"/>
</dbReference>
<dbReference type="PANTHER" id="PTHR43261">
    <property type="entry name" value="TRANSLATION ELONGATION FACTOR G-RELATED"/>
    <property type="match status" value="1"/>
</dbReference>
<dbReference type="Proteomes" id="UP000650524">
    <property type="component" value="Unassembled WGS sequence"/>
</dbReference>
<dbReference type="InterPro" id="IPR035647">
    <property type="entry name" value="EFG_III/V"/>
</dbReference>
<comment type="similarity">
    <text evidence="1">Belongs to the TRAFAC class translation factor GTPase superfamily. Classic translation factor GTPase family. EF-G/EF-2 subfamily.</text>
</comment>
<dbReference type="InterPro" id="IPR014721">
    <property type="entry name" value="Ribsml_uS5_D2-typ_fold_subgr"/>
</dbReference>
<dbReference type="Pfam" id="PF00009">
    <property type="entry name" value="GTP_EFTU"/>
    <property type="match status" value="1"/>
</dbReference>
<keyword evidence="3" id="KW-0342">GTP-binding</keyword>
<dbReference type="CDD" id="cd04088">
    <property type="entry name" value="EFG_mtEFG_II"/>
    <property type="match status" value="1"/>
</dbReference>
<dbReference type="InterPro" id="IPR020568">
    <property type="entry name" value="Ribosomal_Su5_D2-typ_SF"/>
</dbReference>
<dbReference type="SMART" id="SM00889">
    <property type="entry name" value="EFG_IV"/>
    <property type="match status" value="1"/>
</dbReference>
<dbReference type="GO" id="GO:0003924">
    <property type="term" value="F:GTPase activity"/>
    <property type="evidence" value="ECO:0007669"/>
    <property type="project" value="InterPro"/>
</dbReference>
<dbReference type="FunFam" id="3.30.70.240:FF:000001">
    <property type="entry name" value="Elongation factor G"/>
    <property type="match status" value="1"/>
</dbReference>
<dbReference type="NCBIfam" id="NF009379">
    <property type="entry name" value="PRK12740.1-3"/>
    <property type="match status" value="1"/>
</dbReference>
<dbReference type="GO" id="GO:0003746">
    <property type="term" value="F:translation elongation factor activity"/>
    <property type="evidence" value="ECO:0007669"/>
    <property type="project" value="UniProtKB-UniRule"/>
</dbReference>
<dbReference type="SUPFAM" id="SSF54980">
    <property type="entry name" value="EF-G C-terminal domain-like"/>
    <property type="match status" value="2"/>
</dbReference>
<proteinExistence type="inferred from homology"/>
<dbReference type="Gene3D" id="3.30.70.870">
    <property type="entry name" value="Elongation Factor G (Translational Gtpase), domain 3"/>
    <property type="match status" value="1"/>
</dbReference>
<dbReference type="InterPro" id="IPR005517">
    <property type="entry name" value="Transl_elong_EFG/EF2_IV"/>
</dbReference>
<dbReference type="SMART" id="SM00838">
    <property type="entry name" value="EFG_C"/>
    <property type="match status" value="1"/>
</dbReference>
<dbReference type="NCBIfam" id="NF009381">
    <property type="entry name" value="PRK12740.1-5"/>
    <property type="match status" value="1"/>
</dbReference>
<evidence type="ECO:0000256" key="1">
    <source>
        <dbReference type="ARBA" id="ARBA00005870"/>
    </source>
</evidence>